<dbReference type="InterPro" id="IPR027417">
    <property type="entry name" value="P-loop_NTPase"/>
</dbReference>
<dbReference type="RefSeq" id="WP_256763099.1">
    <property type="nucleotide sequence ID" value="NZ_JANIGO010000001.1"/>
</dbReference>
<dbReference type="Gene3D" id="3.40.50.300">
    <property type="entry name" value="P-loop containing nucleotide triphosphate hydrolases"/>
    <property type="match status" value="1"/>
</dbReference>
<evidence type="ECO:0000313" key="2">
    <source>
        <dbReference type="Proteomes" id="UP001204142"/>
    </source>
</evidence>
<protein>
    <submittedName>
        <fullName evidence="1">Cellulose biosynthesis protein BcsQ</fullName>
    </submittedName>
</protein>
<dbReference type="NCBIfam" id="TIGR03371">
    <property type="entry name" value="cellulose_yhjQ"/>
    <property type="match status" value="1"/>
</dbReference>
<gene>
    <name evidence="1" type="primary">bcsQ</name>
    <name evidence="1" type="ORF">NQT62_03075</name>
</gene>
<dbReference type="InterPro" id="IPR017746">
    <property type="entry name" value="Cellulose_synthase_operon_BcsQ"/>
</dbReference>
<dbReference type="Proteomes" id="UP001204142">
    <property type="component" value="Unassembled WGS sequence"/>
</dbReference>
<organism evidence="1 2">
    <name type="scientific">Limnobacter humi</name>
    <dbReference type="NCBI Taxonomy" id="1778671"/>
    <lineage>
        <taxon>Bacteria</taxon>
        <taxon>Pseudomonadati</taxon>
        <taxon>Pseudomonadota</taxon>
        <taxon>Betaproteobacteria</taxon>
        <taxon>Burkholderiales</taxon>
        <taxon>Burkholderiaceae</taxon>
        <taxon>Limnobacter</taxon>
    </lineage>
</organism>
<dbReference type="InterPro" id="IPR050678">
    <property type="entry name" value="DNA_Partitioning_ATPase"/>
</dbReference>
<evidence type="ECO:0000313" key="1">
    <source>
        <dbReference type="EMBL" id="MCQ8895420.1"/>
    </source>
</evidence>
<dbReference type="Pfam" id="PF06564">
    <property type="entry name" value="CBP_BcsQ"/>
    <property type="match status" value="1"/>
</dbReference>
<accession>A0ABT1WD23</accession>
<reference evidence="1 2" key="1">
    <citation type="submission" date="2022-07" db="EMBL/GenBank/DDBJ databases">
        <authorList>
            <person name="Xamxidin M."/>
            <person name="Wu M."/>
        </authorList>
    </citation>
    <scope>NUCLEOTIDE SEQUENCE [LARGE SCALE GENOMIC DNA]</scope>
    <source>
        <strain evidence="1 2">NBRC 111650</strain>
    </source>
</reference>
<dbReference type="SUPFAM" id="SSF52540">
    <property type="entry name" value="P-loop containing nucleoside triphosphate hydrolases"/>
    <property type="match status" value="1"/>
</dbReference>
<sequence length="245" mass="26627">MITIALISSVGGAGRTSLATALAHHLSQLGRPVRLVQLDPKNNLPFQLGLNTAADRGVFQAAQQQLSMLDIQLPLNAPFQAVPFGSAVLSQLCGFEHQLVDNPQTLTTTLFRDAQAGLIQLLDLPAWPSALANAALSFTDLNLVLLTPDTHAVLGIDPLLPQLLRSRGASYFLMNRFDSTKVLHLDLWTLCKTKLGHRLLPFYLHEDQGLPESTAAGVSLGEYAPKSQLLEDHQKLANWIDAELS</sequence>
<dbReference type="PANTHER" id="PTHR13696:SF99">
    <property type="entry name" value="COBYRINIC ACID AC-DIAMIDE SYNTHASE"/>
    <property type="match status" value="1"/>
</dbReference>
<dbReference type="PANTHER" id="PTHR13696">
    <property type="entry name" value="P-LOOP CONTAINING NUCLEOSIDE TRIPHOSPHATE HYDROLASE"/>
    <property type="match status" value="1"/>
</dbReference>
<proteinExistence type="predicted"/>
<dbReference type="EMBL" id="JANIGO010000001">
    <property type="protein sequence ID" value="MCQ8895420.1"/>
    <property type="molecule type" value="Genomic_DNA"/>
</dbReference>
<name>A0ABT1WD23_9BURK</name>
<comment type="caution">
    <text evidence="1">The sequence shown here is derived from an EMBL/GenBank/DDBJ whole genome shotgun (WGS) entry which is preliminary data.</text>
</comment>
<keyword evidence="2" id="KW-1185">Reference proteome</keyword>